<dbReference type="EMBL" id="CP182909">
    <property type="protein sequence ID" value="XPM65305.1"/>
    <property type="molecule type" value="Genomic_DNA"/>
</dbReference>
<dbReference type="Proteomes" id="UP000095472">
    <property type="component" value="Chromosome"/>
</dbReference>
<proteinExistence type="predicted"/>
<sequence>MRFLPRNWWSIFPLCVLALLLAHSIALIYRIDPNTSLWFPPPALRSPSPSGLVPWGSLPLPSPPFWRYPHWQLHGWMSGLGAIDALEPLIAWGCYRHLFRGSLHFLRLREAIAFILSGTICASAVSAGVWTLALQLLRVTSTDSLLTRILYWWVGNAIGTIAIAPLALIYLTPRLQQYQLLPETSLPPTPTPTRPQIGQWLAILSLCIVTSTLTVIQTRDSAFIVQQLSFLSFIPILWAATRFGIQGGLFSGSLCVFVALLTYPLTETWTTFPQYPQILFIHKLSLLVQCAVGFLMGCVTTERAMLSAALAQERLEAQDYQARIEFNEQLLQLNQSLADANARLERSNQEQQATLHERQQIEDSLRQSEVRFARLAKNVPGVIYQYSQDGTGFFGRIYLSQSGLSGSL</sequence>
<accession>A0ACD5GWL7</accession>
<evidence type="ECO:0000313" key="1">
    <source>
        <dbReference type="EMBL" id="XPM65305.1"/>
    </source>
</evidence>
<name>A0ACD5GWL7_9CYAN</name>
<evidence type="ECO:0000313" key="2">
    <source>
        <dbReference type="Proteomes" id="UP000095472"/>
    </source>
</evidence>
<reference evidence="1 2" key="1">
    <citation type="journal article" date="2016" name="Genome Announc.">
        <title>Draft Genome Sequence of the Thermotolerant Cyanobacterium Desertifilum sp. IPPAS B-1220.</title>
        <authorList>
            <person name="Mironov K.S."/>
            <person name="Sinetova M.A."/>
            <person name="Bolatkhan K."/>
            <person name="Zayadan B.K."/>
            <person name="Ustinova V.V."/>
            <person name="Kupriyanova E.V."/>
            <person name="Skrypnik A.N."/>
            <person name="Gogoleva N.E."/>
            <person name="Gogolev Y.V."/>
            <person name="Los D.A."/>
        </authorList>
    </citation>
    <scope>NUCLEOTIDE SEQUENCE [LARGE SCALE GENOMIC DNA]</scope>
    <source>
        <strain evidence="1 2">IPPAS B-1220</strain>
    </source>
</reference>
<gene>
    <name evidence="1" type="ORF">BH720_006060</name>
</gene>
<protein>
    <submittedName>
        <fullName evidence="1">MASE1 domain-containing protein</fullName>
    </submittedName>
</protein>
<organism evidence="1 2">
    <name type="scientific">Desertifilum tharense IPPAS B-1220</name>
    <dbReference type="NCBI Taxonomy" id="1781255"/>
    <lineage>
        <taxon>Bacteria</taxon>
        <taxon>Bacillati</taxon>
        <taxon>Cyanobacteriota</taxon>
        <taxon>Cyanophyceae</taxon>
        <taxon>Desertifilales</taxon>
        <taxon>Desertifilaceae</taxon>
        <taxon>Desertifilum</taxon>
    </lineage>
</organism>
<keyword evidence="2" id="KW-1185">Reference proteome</keyword>